<dbReference type="AlphaFoldDB" id="K4A497"/>
<dbReference type="InParanoid" id="K4A497"/>
<dbReference type="EMBL" id="AGNK02000894">
    <property type="status" value="NOT_ANNOTATED_CDS"/>
    <property type="molecule type" value="Genomic_DNA"/>
</dbReference>
<organism evidence="1 2">
    <name type="scientific">Setaria italica</name>
    <name type="common">Foxtail millet</name>
    <name type="synonym">Panicum italicum</name>
    <dbReference type="NCBI Taxonomy" id="4555"/>
    <lineage>
        <taxon>Eukaryota</taxon>
        <taxon>Viridiplantae</taxon>
        <taxon>Streptophyta</taxon>
        <taxon>Embryophyta</taxon>
        <taxon>Tracheophyta</taxon>
        <taxon>Spermatophyta</taxon>
        <taxon>Magnoliopsida</taxon>
        <taxon>Liliopsida</taxon>
        <taxon>Poales</taxon>
        <taxon>Poaceae</taxon>
        <taxon>PACMAD clade</taxon>
        <taxon>Panicoideae</taxon>
        <taxon>Panicodae</taxon>
        <taxon>Paniceae</taxon>
        <taxon>Cenchrinae</taxon>
        <taxon>Setaria</taxon>
    </lineage>
</organism>
<reference evidence="1" key="2">
    <citation type="submission" date="2018-08" db="UniProtKB">
        <authorList>
            <consortium name="EnsemblPlants"/>
        </authorList>
    </citation>
    <scope>IDENTIFICATION</scope>
    <source>
        <strain evidence="1">Yugu1</strain>
    </source>
</reference>
<name>K4A497_SETIT</name>
<sequence>MTLSDWLHRPYSYQPYNHNDYNIYTWMLGTVISTPK</sequence>
<proteinExistence type="predicted"/>
<evidence type="ECO:0000313" key="2">
    <source>
        <dbReference type="Proteomes" id="UP000004995"/>
    </source>
</evidence>
<accession>K4A497</accession>
<keyword evidence="2" id="KW-1185">Reference proteome</keyword>
<protein>
    <submittedName>
        <fullName evidence="1">Uncharacterized protein</fullName>
    </submittedName>
</protein>
<reference evidence="2" key="1">
    <citation type="journal article" date="2012" name="Nat. Biotechnol.">
        <title>Reference genome sequence of the model plant Setaria.</title>
        <authorList>
            <person name="Bennetzen J.L."/>
            <person name="Schmutz J."/>
            <person name="Wang H."/>
            <person name="Percifield R."/>
            <person name="Hawkins J."/>
            <person name="Pontaroli A.C."/>
            <person name="Estep M."/>
            <person name="Feng L."/>
            <person name="Vaughn J.N."/>
            <person name="Grimwood J."/>
            <person name="Jenkins J."/>
            <person name="Barry K."/>
            <person name="Lindquist E."/>
            <person name="Hellsten U."/>
            <person name="Deshpande S."/>
            <person name="Wang X."/>
            <person name="Wu X."/>
            <person name="Mitros T."/>
            <person name="Triplett J."/>
            <person name="Yang X."/>
            <person name="Ye C.Y."/>
            <person name="Mauro-Herrera M."/>
            <person name="Wang L."/>
            <person name="Li P."/>
            <person name="Sharma M."/>
            <person name="Sharma R."/>
            <person name="Ronald P.C."/>
            <person name="Panaud O."/>
            <person name="Kellogg E.A."/>
            <person name="Brutnell T.P."/>
            <person name="Doust A.N."/>
            <person name="Tuskan G.A."/>
            <person name="Rokhsar D."/>
            <person name="Devos K.M."/>
        </authorList>
    </citation>
    <scope>NUCLEOTIDE SEQUENCE [LARGE SCALE GENOMIC DNA]</scope>
    <source>
        <strain evidence="2">cv. Yugu1</strain>
    </source>
</reference>
<dbReference type="Gramene" id="KQL23653">
    <property type="protein sequence ID" value="KQL23653"/>
    <property type="gene ID" value="SETIT_033701mg"/>
</dbReference>
<dbReference type="Proteomes" id="UP000004995">
    <property type="component" value="Unassembled WGS sequence"/>
</dbReference>
<evidence type="ECO:0000313" key="1">
    <source>
        <dbReference type="EnsemblPlants" id="KQL23653"/>
    </source>
</evidence>
<dbReference type="EnsemblPlants" id="KQL23653">
    <property type="protein sequence ID" value="KQL23653"/>
    <property type="gene ID" value="SETIT_033701mg"/>
</dbReference>
<dbReference type="HOGENOM" id="CLU_3360555_0_0_1"/>